<keyword evidence="2" id="KW-1133">Transmembrane helix</keyword>
<dbReference type="PANTHER" id="PTHR16505:SF8">
    <property type="entry name" value="PROTEIN LZIC"/>
    <property type="match status" value="1"/>
</dbReference>
<feature type="transmembrane region" description="Helical" evidence="2">
    <location>
        <begin position="147"/>
        <end position="168"/>
    </location>
</feature>
<protein>
    <submittedName>
        <fullName evidence="5">WW domain-containing protein</fullName>
    </submittedName>
</protein>
<dbReference type="AlphaFoldDB" id="A0A1I7XDL6"/>
<accession>A0A1I7XDL6</accession>
<feature type="coiled-coil region" evidence="1">
    <location>
        <begin position="44"/>
        <end position="90"/>
    </location>
</feature>
<dbReference type="WBParaSite" id="Hba_15625">
    <property type="protein sequence ID" value="Hba_15625"/>
    <property type="gene ID" value="Hba_15625"/>
</dbReference>
<keyword evidence="4" id="KW-1185">Reference proteome</keyword>
<dbReference type="SUPFAM" id="SSF51045">
    <property type="entry name" value="WW domain"/>
    <property type="match status" value="1"/>
</dbReference>
<organism evidence="4 5">
    <name type="scientific">Heterorhabditis bacteriophora</name>
    <name type="common">Entomopathogenic nematode worm</name>
    <dbReference type="NCBI Taxonomy" id="37862"/>
    <lineage>
        <taxon>Eukaryota</taxon>
        <taxon>Metazoa</taxon>
        <taxon>Ecdysozoa</taxon>
        <taxon>Nematoda</taxon>
        <taxon>Chromadorea</taxon>
        <taxon>Rhabditida</taxon>
        <taxon>Rhabditina</taxon>
        <taxon>Rhabditomorpha</taxon>
        <taxon>Strongyloidea</taxon>
        <taxon>Heterorhabditidae</taxon>
        <taxon>Heterorhabditis</taxon>
    </lineage>
</organism>
<dbReference type="SMART" id="SM00456">
    <property type="entry name" value="WW"/>
    <property type="match status" value="1"/>
</dbReference>
<name>A0A1I7XDL6_HETBA</name>
<evidence type="ECO:0000256" key="1">
    <source>
        <dbReference type="SAM" id="Coils"/>
    </source>
</evidence>
<dbReference type="InterPro" id="IPR036020">
    <property type="entry name" value="WW_dom_sf"/>
</dbReference>
<sequence length="409" mass="47044">MKRRHWKRTGHTISITKTRCGDQARITMTATIKEKYNMVDSILIGNLQNQLGRLMNQLSDLEKERSNIEADEYEELKNDTMEQLEDLSRTLDKMEVGSITLIDGITATRMAIRAAISEAFRTPEIVTLFARNQPIQIRQKLVLVRKYCLMFLQYVYLCAYGIPTIHFLNLCNSSIVPVRSAFYCCRCLFSLFFSEFVEYILGLHKAMEMSGKSKSNKIRISVPNLPKPWLAYMHLGRKIPFYFNTLTGKSIWEFPGDNHTSGDSAFEPYIHPLGGRKRNVSSLAETESYCKKRNTVRKNLYLVISVIPYTVIKELDRLKCSNKTDIKIRAIRAIDRLDKLTKNKDPYLAIESSSEARAPVSGFVTSNNDDFILKCAFRIKSECESDYVFAVYILFSAVFKSSHMNLEML</sequence>
<evidence type="ECO:0000313" key="5">
    <source>
        <dbReference type="WBParaSite" id="Hba_15625"/>
    </source>
</evidence>
<proteinExistence type="predicted"/>
<evidence type="ECO:0000259" key="3">
    <source>
        <dbReference type="PROSITE" id="PS50020"/>
    </source>
</evidence>
<dbReference type="PANTHER" id="PTHR16505">
    <property type="entry name" value="PROTEIN LZIC"/>
    <property type="match status" value="1"/>
</dbReference>
<dbReference type="InterPro" id="IPR001202">
    <property type="entry name" value="WW_dom"/>
</dbReference>
<dbReference type="InterPro" id="IPR002716">
    <property type="entry name" value="PIN_dom"/>
</dbReference>
<dbReference type="InterPro" id="IPR040065">
    <property type="entry name" value="LZIC"/>
</dbReference>
<evidence type="ECO:0000313" key="4">
    <source>
        <dbReference type="Proteomes" id="UP000095283"/>
    </source>
</evidence>
<dbReference type="Gene3D" id="3.40.50.1010">
    <property type="entry name" value="5'-nuclease"/>
    <property type="match status" value="1"/>
</dbReference>
<reference evidence="5" key="1">
    <citation type="submission" date="2016-11" db="UniProtKB">
        <authorList>
            <consortium name="WormBaseParasite"/>
        </authorList>
    </citation>
    <scope>IDENTIFICATION</scope>
</reference>
<dbReference type="Pfam" id="PF13638">
    <property type="entry name" value="PIN_4"/>
    <property type="match status" value="1"/>
</dbReference>
<keyword evidence="2" id="KW-0812">Transmembrane</keyword>
<dbReference type="PROSITE" id="PS50020">
    <property type="entry name" value="WW_DOMAIN_2"/>
    <property type="match status" value="1"/>
</dbReference>
<feature type="domain" description="WW" evidence="3">
    <location>
        <begin position="223"/>
        <end position="257"/>
    </location>
</feature>
<evidence type="ECO:0000256" key="2">
    <source>
        <dbReference type="SAM" id="Phobius"/>
    </source>
</evidence>
<keyword evidence="2" id="KW-0472">Membrane</keyword>
<keyword evidence="1" id="KW-0175">Coiled coil</keyword>
<dbReference type="Proteomes" id="UP000095283">
    <property type="component" value="Unplaced"/>
</dbReference>